<evidence type="ECO:0000313" key="8">
    <source>
        <dbReference type="WBParaSite" id="PTRK_0001492300.1"/>
    </source>
</evidence>
<dbReference type="WBParaSite" id="PTRK_0001492300.1">
    <property type="protein sequence ID" value="PTRK_0001492300.1"/>
    <property type="gene ID" value="PTRK_0001492300"/>
</dbReference>
<feature type="transmembrane region" description="Helical" evidence="6">
    <location>
        <begin position="222"/>
        <end position="243"/>
    </location>
</feature>
<dbReference type="PANTHER" id="PTHR13285:SF18">
    <property type="entry name" value="PROTEIN-CYSTEINE N-PALMITOYLTRANSFERASE RASP"/>
    <property type="match status" value="1"/>
</dbReference>
<name>A0A0N5A0H6_PARTI</name>
<accession>A0A0N5A0H6</accession>
<dbReference type="GO" id="GO:0005783">
    <property type="term" value="C:endoplasmic reticulum"/>
    <property type="evidence" value="ECO:0007669"/>
    <property type="project" value="TreeGrafter"/>
</dbReference>
<keyword evidence="3 6" id="KW-1133">Transmembrane helix</keyword>
<dbReference type="GO" id="GO:0016409">
    <property type="term" value="F:palmitoyltransferase activity"/>
    <property type="evidence" value="ECO:0007669"/>
    <property type="project" value="TreeGrafter"/>
</dbReference>
<comment type="similarity">
    <text evidence="5">Belongs to the membrane-bound acyltransferase family. HHAT subfamily.</text>
</comment>
<feature type="transmembrane region" description="Helical" evidence="6">
    <location>
        <begin position="78"/>
        <end position="105"/>
    </location>
</feature>
<evidence type="ECO:0000256" key="2">
    <source>
        <dbReference type="ARBA" id="ARBA00022692"/>
    </source>
</evidence>
<comment type="subcellular location">
    <subcellularLocation>
        <location evidence="1">Membrane</location>
        <topology evidence="1">Multi-pass membrane protein</topology>
    </subcellularLocation>
</comment>
<evidence type="ECO:0000256" key="4">
    <source>
        <dbReference type="ARBA" id="ARBA00023136"/>
    </source>
</evidence>
<evidence type="ECO:0000256" key="5">
    <source>
        <dbReference type="ARBA" id="ARBA00038268"/>
    </source>
</evidence>
<keyword evidence="2 6" id="KW-0812">Transmembrane</keyword>
<feature type="transmembrane region" description="Helical" evidence="6">
    <location>
        <begin position="272"/>
        <end position="296"/>
    </location>
</feature>
<evidence type="ECO:0000256" key="1">
    <source>
        <dbReference type="ARBA" id="ARBA00004141"/>
    </source>
</evidence>
<dbReference type="Pfam" id="PF03062">
    <property type="entry name" value="MBOAT"/>
    <property type="match status" value="1"/>
</dbReference>
<evidence type="ECO:0000256" key="6">
    <source>
        <dbReference type="SAM" id="Phobius"/>
    </source>
</evidence>
<dbReference type="Proteomes" id="UP000038045">
    <property type="component" value="Unplaced"/>
</dbReference>
<feature type="transmembrane region" description="Helical" evidence="6">
    <location>
        <begin position="37"/>
        <end position="58"/>
    </location>
</feature>
<evidence type="ECO:0000256" key="3">
    <source>
        <dbReference type="ARBA" id="ARBA00022989"/>
    </source>
</evidence>
<dbReference type="PANTHER" id="PTHR13285">
    <property type="entry name" value="ACYLTRANSFERASE"/>
    <property type="match status" value="1"/>
</dbReference>
<keyword evidence="4 6" id="KW-0472">Membrane</keyword>
<feature type="transmembrane region" description="Helical" evidence="6">
    <location>
        <begin position="181"/>
        <end position="201"/>
    </location>
</feature>
<evidence type="ECO:0000313" key="7">
    <source>
        <dbReference type="Proteomes" id="UP000038045"/>
    </source>
</evidence>
<dbReference type="GO" id="GO:0016020">
    <property type="term" value="C:membrane"/>
    <property type="evidence" value="ECO:0007669"/>
    <property type="project" value="UniProtKB-SubCell"/>
</dbReference>
<feature type="transmembrane region" description="Helical" evidence="6">
    <location>
        <begin position="156"/>
        <end position="175"/>
    </location>
</feature>
<sequence length="309" mass="36139">MPYSSIIIVLFDDFNRQLDNIESETPLKISKMNKKKGIVGCIRLIAWFIILETFLHLFSVNEIQSLNPEIFKTLKPHVLFTIGIFSGGFFYLKYLFIFGLPIYFAKLDEMIPPRKPVCAFTIARFSNVWRGFDRGLYQFMLRQIYIPFLQVRSKFLFLKYVLSLLMPFVFVLIWHGTSTKYLVWVTFSIVDLIVEKIGISFGKSNLWKKIKLNIGEANGYRLKAAFCVFSVVPGLFGIVSFLVREKNSELIAYKIIIEGIMDIVNGTWLTDIYSPGFCFIYLVIFSYFYSHTCLYFEEKETVKRKKKLE</sequence>
<dbReference type="AlphaFoldDB" id="A0A0N5A0H6"/>
<dbReference type="STRING" id="131310.A0A0N5A0H6"/>
<dbReference type="InterPro" id="IPR051085">
    <property type="entry name" value="MB_O-acyltransferase"/>
</dbReference>
<proteinExistence type="inferred from homology"/>
<protein>
    <submittedName>
        <fullName evidence="8">Acyltransferase</fullName>
    </submittedName>
</protein>
<organism evidence="7 8">
    <name type="scientific">Parastrongyloides trichosuri</name>
    <name type="common">Possum-specific nematode worm</name>
    <dbReference type="NCBI Taxonomy" id="131310"/>
    <lineage>
        <taxon>Eukaryota</taxon>
        <taxon>Metazoa</taxon>
        <taxon>Ecdysozoa</taxon>
        <taxon>Nematoda</taxon>
        <taxon>Chromadorea</taxon>
        <taxon>Rhabditida</taxon>
        <taxon>Tylenchina</taxon>
        <taxon>Panagrolaimomorpha</taxon>
        <taxon>Strongyloidoidea</taxon>
        <taxon>Strongyloididae</taxon>
        <taxon>Parastrongyloides</taxon>
    </lineage>
</organism>
<reference evidence="8" key="1">
    <citation type="submission" date="2017-02" db="UniProtKB">
        <authorList>
            <consortium name="WormBaseParasite"/>
        </authorList>
    </citation>
    <scope>IDENTIFICATION</scope>
</reference>
<keyword evidence="7" id="KW-1185">Reference proteome</keyword>
<dbReference type="InterPro" id="IPR004299">
    <property type="entry name" value="MBOAT_fam"/>
</dbReference>